<dbReference type="RefSeq" id="WP_377980921.1">
    <property type="nucleotide sequence ID" value="NZ_JBBKXX010000002.1"/>
</dbReference>
<feature type="transmembrane region" description="Helical" evidence="4">
    <location>
        <begin position="6"/>
        <end position="21"/>
    </location>
</feature>
<feature type="domain" description="HTH araC/xylS-type" evidence="5">
    <location>
        <begin position="279"/>
        <end position="383"/>
    </location>
</feature>
<dbReference type="InterPro" id="IPR009057">
    <property type="entry name" value="Homeodomain-like_sf"/>
</dbReference>
<keyword evidence="1" id="KW-0805">Transcription regulation</keyword>
<dbReference type="SUPFAM" id="SSF46689">
    <property type="entry name" value="Homeodomain-like"/>
    <property type="match status" value="1"/>
</dbReference>
<evidence type="ECO:0000256" key="2">
    <source>
        <dbReference type="ARBA" id="ARBA00023125"/>
    </source>
</evidence>
<evidence type="ECO:0000256" key="4">
    <source>
        <dbReference type="SAM" id="Phobius"/>
    </source>
</evidence>
<dbReference type="PANTHER" id="PTHR43280:SF2">
    <property type="entry name" value="HTH-TYPE TRANSCRIPTIONAL REGULATOR EXSA"/>
    <property type="match status" value="1"/>
</dbReference>
<gene>
    <name evidence="6" type="ORF">SKC37_07715</name>
</gene>
<dbReference type="InterPro" id="IPR018062">
    <property type="entry name" value="HTH_AraC-typ_CS"/>
</dbReference>
<dbReference type="PANTHER" id="PTHR43280">
    <property type="entry name" value="ARAC-FAMILY TRANSCRIPTIONAL REGULATOR"/>
    <property type="match status" value="1"/>
</dbReference>
<keyword evidence="7" id="KW-1185">Reference proteome</keyword>
<accession>A0ABW6DIN3</accession>
<dbReference type="Gene3D" id="1.10.10.60">
    <property type="entry name" value="Homeodomain-like"/>
    <property type="match status" value="1"/>
</dbReference>
<proteinExistence type="predicted"/>
<evidence type="ECO:0000256" key="3">
    <source>
        <dbReference type="ARBA" id="ARBA00023163"/>
    </source>
</evidence>
<dbReference type="EMBL" id="JBBKXX010000002">
    <property type="protein sequence ID" value="MFD3408539.1"/>
    <property type="molecule type" value="Genomic_DNA"/>
</dbReference>
<feature type="transmembrane region" description="Helical" evidence="4">
    <location>
        <begin position="139"/>
        <end position="165"/>
    </location>
</feature>
<dbReference type="InterPro" id="IPR018060">
    <property type="entry name" value="HTH_AraC"/>
</dbReference>
<keyword evidence="2" id="KW-0238">DNA-binding</keyword>
<keyword evidence="3" id="KW-0804">Transcription</keyword>
<evidence type="ECO:0000256" key="1">
    <source>
        <dbReference type="ARBA" id="ARBA00023015"/>
    </source>
</evidence>
<evidence type="ECO:0000313" key="6">
    <source>
        <dbReference type="EMBL" id="MFD3408539.1"/>
    </source>
</evidence>
<comment type="caution">
    <text evidence="6">The sequence shown here is derived from an EMBL/GenBank/DDBJ whole genome shotgun (WGS) entry which is preliminary data.</text>
</comment>
<protein>
    <submittedName>
        <fullName evidence="6">AraC family transcriptional regulator</fullName>
    </submittedName>
</protein>
<feature type="transmembrane region" description="Helical" evidence="4">
    <location>
        <begin position="97"/>
        <end position="119"/>
    </location>
</feature>
<keyword evidence="4" id="KW-0472">Membrane</keyword>
<reference evidence="6 7" key="1">
    <citation type="submission" date="2024-03" db="EMBL/GenBank/DDBJ databases">
        <title>Aquirufa genome sequencing.</title>
        <authorList>
            <person name="Pitt A."/>
            <person name="Hahn M.W."/>
        </authorList>
    </citation>
    <scope>NUCLEOTIDE SEQUENCE [LARGE SCALE GENOMIC DNA]</scope>
    <source>
        <strain evidence="6 7">HETE-83D</strain>
    </source>
</reference>
<dbReference type="Pfam" id="PF12833">
    <property type="entry name" value="HTH_18"/>
    <property type="match status" value="1"/>
</dbReference>
<keyword evidence="4" id="KW-1133">Transmembrane helix</keyword>
<organism evidence="6 7">
    <name type="scientific">Aquirufa esocilacus</name>
    <dbReference type="NCBI Taxonomy" id="3096513"/>
    <lineage>
        <taxon>Bacteria</taxon>
        <taxon>Pseudomonadati</taxon>
        <taxon>Bacteroidota</taxon>
        <taxon>Cytophagia</taxon>
        <taxon>Cytophagales</taxon>
        <taxon>Flectobacillaceae</taxon>
        <taxon>Aquirufa</taxon>
    </lineage>
</organism>
<evidence type="ECO:0000313" key="7">
    <source>
        <dbReference type="Proteomes" id="UP001598019"/>
    </source>
</evidence>
<feature type="transmembrane region" description="Helical" evidence="4">
    <location>
        <begin position="231"/>
        <end position="255"/>
    </location>
</feature>
<name>A0ABW6DIN3_9BACT</name>
<feature type="transmembrane region" description="Helical" evidence="4">
    <location>
        <begin position="54"/>
        <end position="77"/>
    </location>
</feature>
<evidence type="ECO:0000259" key="5">
    <source>
        <dbReference type="PROSITE" id="PS01124"/>
    </source>
</evidence>
<dbReference type="SMART" id="SM00342">
    <property type="entry name" value="HTH_ARAC"/>
    <property type="match status" value="1"/>
</dbReference>
<feature type="transmembrane region" description="Helical" evidence="4">
    <location>
        <begin position="28"/>
        <end position="48"/>
    </location>
</feature>
<dbReference type="PROSITE" id="PS00041">
    <property type="entry name" value="HTH_ARAC_FAMILY_1"/>
    <property type="match status" value="1"/>
</dbReference>
<keyword evidence="4" id="KW-0812">Transmembrane</keyword>
<dbReference type="PROSITE" id="PS01124">
    <property type="entry name" value="HTH_ARAC_FAMILY_2"/>
    <property type="match status" value="1"/>
</dbReference>
<sequence>MILYISLFSIITSAIIAIYNWRINPNALLLTGIFGIFSTYGLTHYFTVYHHDDFWTAIFYGNLSPLWYLPGPMLYVYTRNTITDKSLFSSKKDYLHLLPFLIQTINIAPYLFSSFAYKLEVARLLNTDINYVRTLGSGFLISPSISFVTRPSLVIIYAIVSLFLLNKYHRKERNNLGTNKQHKLVYNWLLVLSLVSLIVAVNFLLMTLELYDAPVNRVIIESEPTYTISGIAYALLPLILIVFFPQVLYGIPLVVTPKKAAKITIPVADPSDPLAETAQIIVDYINNEKPYLNPDFDLEDLSEKLDIPKHHIIYCFTIILQKKFTAYRSTVRIEYAKTLLNSGTADTLSIDGIGSQSGFSSRSGFYATFKAETGMTPSQYLETL</sequence>
<dbReference type="Proteomes" id="UP001598019">
    <property type="component" value="Unassembled WGS sequence"/>
</dbReference>
<feature type="transmembrane region" description="Helical" evidence="4">
    <location>
        <begin position="186"/>
        <end position="211"/>
    </location>
</feature>